<dbReference type="AlphaFoldDB" id="A0A1H8SZC5"/>
<gene>
    <name evidence="2" type="ORF">SAMN05216267_104670</name>
</gene>
<feature type="transmembrane region" description="Helical" evidence="1">
    <location>
        <begin position="93"/>
        <end position="113"/>
    </location>
</feature>
<keyword evidence="1" id="KW-1133">Transmembrane helix</keyword>
<evidence type="ECO:0000313" key="3">
    <source>
        <dbReference type="Proteomes" id="UP000181951"/>
    </source>
</evidence>
<organism evidence="2 3">
    <name type="scientific">Actinacidiphila rubida</name>
    <dbReference type="NCBI Taxonomy" id="310780"/>
    <lineage>
        <taxon>Bacteria</taxon>
        <taxon>Bacillati</taxon>
        <taxon>Actinomycetota</taxon>
        <taxon>Actinomycetes</taxon>
        <taxon>Kitasatosporales</taxon>
        <taxon>Streptomycetaceae</taxon>
        <taxon>Actinacidiphila</taxon>
    </lineage>
</organism>
<dbReference type="STRING" id="310780.SAMN05216267_104670"/>
<protein>
    <submittedName>
        <fullName evidence="2">Uncharacterized protein</fullName>
    </submittedName>
</protein>
<keyword evidence="1" id="KW-0812">Transmembrane</keyword>
<feature type="transmembrane region" description="Helical" evidence="1">
    <location>
        <begin position="43"/>
        <end position="65"/>
    </location>
</feature>
<dbReference type="EMBL" id="FODD01000046">
    <property type="protein sequence ID" value="SEO83866.1"/>
    <property type="molecule type" value="Genomic_DNA"/>
</dbReference>
<keyword evidence="3" id="KW-1185">Reference proteome</keyword>
<dbReference type="OrthoDB" id="4325495at2"/>
<feature type="transmembrane region" description="Helical" evidence="1">
    <location>
        <begin position="125"/>
        <end position="147"/>
    </location>
</feature>
<accession>A0A1H8SZC5</accession>
<keyword evidence="1" id="KW-0472">Membrane</keyword>
<dbReference type="Proteomes" id="UP000181951">
    <property type="component" value="Unassembled WGS sequence"/>
</dbReference>
<sequence length="168" mass="17007">MSSTAITVGGLAVSLAATGIYGWKWWKTGTRKPADLAPFAGSYVLGGLATMCAGILGLLAGWTALVGNGIGKHAVSGTAGGHADTVNHGTAGVLTPGGHLVAFLFFVGFIVAWKAATKVMKRQLFWGWFSGSTMTLTVGVAGLFLHVTGLVNGLGDGVLGWFNNGGGV</sequence>
<reference evidence="2 3" key="1">
    <citation type="submission" date="2016-10" db="EMBL/GenBank/DDBJ databases">
        <authorList>
            <person name="de Groot N.N."/>
        </authorList>
    </citation>
    <scope>NUCLEOTIDE SEQUENCE [LARGE SCALE GENOMIC DNA]</scope>
    <source>
        <strain evidence="2 3">CGMCC 4.2026</strain>
    </source>
</reference>
<name>A0A1H8SZC5_9ACTN</name>
<proteinExistence type="predicted"/>
<evidence type="ECO:0000313" key="2">
    <source>
        <dbReference type="EMBL" id="SEO83866.1"/>
    </source>
</evidence>
<dbReference type="RefSeq" id="WP_069466105.1">
    <property type="nucleotide sequence ID" value="NZ_FODD01000046.1"/>
</dbReference>
<evidence type="ECO:0000256" key="1">
    <source>
        <dbReference type="SAM" id="Phobius"/>
    </source>
</evidence>
<feature type="transmembrane region" description="Helical" evidence="1">
    <location>
        <begin position="6"/>
        <end position="23"/>
    </location>
</feature>